<evidence type="ECO:0000256" key="12">
    <source>
        <dbReference type="SAM" id="SignalP"/>
    </source>
</evidence>
<dbReference type="RefSeq" id="WP_310797283.1">
    <property type="nucleotide sequence ID" value="NZ_CP123872.1"/>
</dbReference>
<feature type="binding site" evidence="10">
    <location>
        <begin position="417"/>
        <end position="419"/>
    </location>
    <ligand>
        <name>L-glutamate</name>
        <dbReference type="ChEBI" id="CHEBI:29985"/>
    </ligand>
</feature>
<dbReference type="GO" id="GO:0006751">
    <property type="term" value="P:glutathione catabolic process"/>
    <property type="evidence" value="ECO:0007669"/>
    <property type="project" value="UniProtKB-UniRule"/>
</dbReference>
<evidence type="ECO:0000256" key="3">
    <source>
        <dbReference type="ARBA" id="ARBA00009381"/>
    </source>
</evidence>
<dbReference type="PANTHER" id="PTHR43199:SF1">
    <property type="entry name" value="GLUTATHIONE HYDROLASE PROENZYME"/>
    <property type="match status" value="1"/>
</dbReference>
<evidence type="ECO:0000256" key="2">
    <source>
        <dbReference type="ARBA" id="ARBA00001089"/>
    </source>
</evidence>
<dbReference type="PANTHER" id="PTHR43199">
    <property type="entry name" value="GLUTATHIONE HYDROLASE"/>
    <property type="match status" value="1"/>
</dbReference>
<dbReference type="EMBL" id="CP123872">
    <property type="protein sequence ID" value="WND01455.1"/>
    <property type="molecule type" value="Genomic_DNA"/>
</dbReference>
<keyword evidence="11" id="KW-0317">Glutathione biosynthesis</keyword>
<name>A0AA52EB21_9PROT</name>
<dbReference type="Pfam" id="PF01019">
    <property type="entry name" value="G_glu_transpept"/>
    <property type="match status" value="1"/>
</dbReference>
<comment type="catalytic activity">
    <reaction evidence="8 11">
        <text>an N-terminal (5-L-glutamyl)-[peptide] + an alpha-amino acid = 5-L-glutamyl amino acid + an N-terminal L-alpha-aminoacyl-[peptide]</text>
        <dbReference type="Rhea" id="RHEA:23904"/>
        <dbReference type="Rhea" id="RHEA-COMP:9780"/>
        <dbReference type="Rhea" id="RHEA-COMP:9795"/>
        <dbReference type="ChEBI" id="CHEBI:77644"/>
        <dbReference type="ChEBI" id="CHEBI:78597"/>
        <dbReference type="ChEBI" id="CHEBI:78599"/>
        <dbReference type="ChEBI" id="CHEBI:78608"/>
        <dbReference type="EC" id="2.3.2.2"/>
    </reaction>
</comment>
<dbReference type="InterPro" id="IPR043137">
    <property type="entry name" value="GGT_ssub_C"/>
</dbReference>
<comment type="catalytic activity">
    <reaction evidence="2 11">
        <text>glutathione + H2O = L-cysteinylglycine + L-glutamate</text>
        <dbReference type="Rhea" id="RHEA:28807"/>
        <dbReference type="ChEBI" id="CHEBI:15377"/>
        <dbReference type="ChEBI" id="CHEBI:29985"/>
        <dbReference type="ChEBI" id="CHEBI:57925"/>
        <dbReference type="ChEBI" id="CHEBI:61694"/>
        <dbReference type="EC" id="3.4.19.13"/>
    </reaction>
</comment>
<evidence type="ECO:0000256" key="6">
    <source>
        <dbReference type="ARBA" id="ARBA00023145"/>
    </source>
</evidence>
<protein>
    <recommendedName>
        <fullName evidence="11">Glutathione hydrolase proenzyme</fullName>
        <ecNumber evidence="11">2.3.2.2</ecNumber>
        <ecNumber evidence="11">3.4.19.13</ecNumber>
    </recommendedName>
    <component>
        <recommendedName>
            <fullName evidence="11">Glutathione hydrolase large chain</fullName>
        </recommendedName>
    </component>
    <component>
        <recommendedName>
            <fullName evidence="11">Glutathione hydrolase small chain</fullName>
        </recommendedName>
    </component>
</protein>
<keyword evidence="4 11" id="KW-0808">Transferase</keyword>
<dbReference type="SUPFAM" id="SSF56235">
    <property type="entry name" value="N-terminal nucleophile aminohydrolases (Ntn hydrolases)"/>
    <property type="match status" value="1"/>
</dbReference>
<evidence type="ECO:0000256" key="1">
    <source>
        <dbReference type="ARBA" id="ARBA00001049"/>
    </source>
</evidence>
<dbReference type="GO" id="GO:0103068">
    <property type="term" value="F:leukotriene C4 gamma-glutamyl transferase activity"/>
    <property type="evidence" value="ECO:0007669"/>
    <property type="project" value="UniProtKB-EC"/>
</dbReference>
<dbReference type="GO" id="GO:0036374">
    <property type="term" value="F:glutathione hydrolase activity"/>
    <property type="evidence" value="ECO:0007669"/>
    <property type="project" value="UniProtKB-UniRule"/>
</dbReference>
<keyword evidence="12" id="KW-0732">Signal</keyword>
<feature type="binding site" evidence="10">
    <location>
        <position position="441"/>
    </location>
    <ligand>
        <name>L-glutamate</name>
        <dbReference type="ChEBI" id="CHEBI:29985"/>
    </ligand>
</feature>
<feature type="binding site" evidence="10">
    <location>
        <position position="122"/>
    </location>
    <ligand>
        <name>L-glutamate</name>
        <dbReference type="ChEBI" id="CHEBI:29985"/>
    </ligand>
</feature>
<comment type="PTM">
    <text evidence="11">Cleaved by autocatalysis into a large and a small subunit.</text>
</comment>
<comment type="subunit">
    <text evidence="11">This enzyme consists of two polypeptide chains, which are synthesized in precursor form from a single polypeptide.</text>
</comment>
<evidence type="ECO:0000256" key="10">
    <source>
        <dbReference type="PIRSR" id="PIRSR600101-2"/>
    </source>
</evidence>
<feature type="binding site" evidence="10">
    <location>
        <begin position="470"/>
        <end position="471"/>
    </location>
    <ligand>
        <name>L-glutamate</name>
        <dbReference type="ChEBI" id="CHEBI:29985"/>
    </ligand>
</feature>
<accession>A0AA52EB21</accession>
<gene>
    <name evidence="13" type="primary">ggt</name>
    <name evidence="13" type="ORF">QGN29_07770</name>
</gene>
<dbReference type="PRINTS" id="PR01210">
    <property type="entry name" value="GGTRANSPTASE"/>
</dbReference>
<proteinExistence type="inferred from homology"/>
<reference evidence="13" key="1">
    <citation type="submission" date="2023-04" db="EMBL/GenBank/DDBJ databases">
        <title>Complete genome sequence of Temperatibacter marinus.</title>
        <authorList>
            <person name="Rong J.-C."/>
            <person name="Yi M.-L."/>
            <person name="Zhao Q."/>
        </authorList>
    </citation>
    <scope>NUCLEOTIDE SEQUENCE</scope>
    <source>
        <strain evidence="13">NBRC 110045</strain>
    </source>
</reference>
<dbReference type="InterPro" id="IPR029055">
    <property type="entry name" value="Ntn_hydrolases_N"/>
</dbReference>
<dbReference type="Gene3D" id="1.10.246.130">
    <property type="match status" value="1"/>
</dbReference>
<dbReference type="EC" id="3.4.19.13" evidence="11"/>
<feature type="signal peptide" evidence="12">
    <location>
        <begin position="1"/>
        <end position="27"/>
    </location>
</feature>
<evidence type="ECO:0000313" key="14">
    <source>
        <dbReference type="Proteomes" id="UP001268683"/>
    </source>
</evidence>
<dbReference type="InterPro" id="IPR051792">
    <property type="entry name" value="GGT_bact"/>
</dbReference>
<comment type="catalytic activity">
    <reaction evidence="1 11">
        <text>an S-substituted glutathione + H2O = an S-substituted L-cysteinylglycine + L-glutamate</text>
        <dbReference type="Rhea" id="RHEA:59468"/>
        <dbReference type="ChEBI" id="CHEBI:15377"/>
        <dbReference type="ChEBI" id="CHEBI:29985"/>
        <dbReference type="ChEBI" id="CHEBI:90779"/>
        <dbReference type="ChEBI" id="CHEBI:143103"/>
        <dbReference type="EC" id="3.4.19.13"/>
    </reaction>
</comment>
<feature type="active site" description="Nucleophile" evidence="9">
    <location>
        <position position="399"/>
    </location>
</feature>
<keyword evidence="7 11" id="KW-0012">Acyltransferase</keyword>
<keyword evidence="14" id="KW-1185">Reference proteome</keyword>
<dbReference type="GO" id="GO:0006750">
    <property type="term" value="P:glutathione biosynthetic process"/>
    <property type="evidence" value="ECO:0007669"/>
    <property type="project" value="UniProtKB-KW"/>
</dbReference>
<keyword evidence="5 11" id="KW-0378">Hydrolase</keyword>
<comment type="pathway">
    <text evidence="11">Sulfur metabolism; glutathione metabolism.</text>
</comment>
<dbReference type="NCBIfam" id="TIGR00066">
    <property type="entry name" value="g_glut_trans"/>
    <property type="match status" value="1"/>
</dbReference>
<dbReference type="AlphaFoldDB" id="A0AA52EB21"/>
<dbReference type="Gene3D" id="3.60.20.40">
    <property type="match status" value="1"/>
</dbReference>
<dbReference type="InterPro" id="IPR043138">
    <property type="entry name" value="GGT_lsub"/>
</dbReference>
<dbReference type="EC" id="2.3.2.2" evidence="11"/>
<dbReference type="InterPro" id="IPR000101">
    <property type="entry name" value="GGT_peptidase"/>
</dbReference>
<comment type="similarity">
    <text evidence="3 11">Belongs to the gamma-glutamyltransferase family.</text>
</comment>
<dbReference type="Proteomes" id="UP001268683">
    <property type="component" value="Chromosome"/>
</dbReference>
<evidence type="ECO:0000256" key="9">
    <source>
        <dbReference type="PIRSR" id="PIRSR600101-1"/>
    </source>
</evidence>
<evidence type="ECO:0000256" key="11">
    <source>
        <dbReference type="RuleBase" id="RU368036"/>
    </source>
</evidence>
<feature type="binding site" evidence="10">
    <location>
        <position position="492"/>
    </location>
    <ligand>
        <name>L-glutamate</name>
        <dbReference type="ChEBI" id="CHEBI:29985"/>
    </ligand>
</feature>
<evidence type="ECO:0000256" key="4">
    <source>
        <dbReference type="ARBA" id="ARBA00022679"/>
    </source>
</evidence>
<evidence type="ECO:0000313" key="13">
    <source>
        <dbReference type="EMBL" id="WND01455.1"/>
    </source>
</evidence>
<sequence>MSIKRLIKLTFVSLFALTPLASSVVSAQETKAAKKKIEVPLHDYLNRFHPVMARKGMVVAQEKHATEAGYAMIAQGGNAIDAAVATGFALAVTYPQAGNIGGGGFLLAYIAKEDKVIALDFREMAPGSAHRDMFLKEDGSVDRRKAMFSAHSSGVPGTVKGLIQAHKKYGSLPLQTVMGPAIKLAEEGFLMPWGIASSIAGRMKRLSADKDTARYFFKADGSAYEAGELFVQKDLAKTLQSIADKGADGFYRGWVADKIVEKMKETGGIISHEDLKNYKAVERTAVRSPYRGYEVVSMPPPSSGGVHIVQMMNVLEGYDLRSFGHNSADYIHTVTEAMKHAYADRSEYLGDPDYWDVPVEKLTSKAYAAQIRAKIMSEKATPSQDIKPGMHMVAESPQTTHLSSMDAAGNAVSLTYTLNFSYGNGMSVGGAGFLLNNEMDDFSAKPGVPNGFGLLGGEANAIAAGKRPLSSMTPTMVLKEGKPFFVTGSPGGSRIINAVLQTILNTTDFNMGAASAVSVPRFHHQWMPDEILVESGISIDTIRILQSRGQNIDPYKKGGWRTIGAVQAIMRTPDGLMHGAADPRRQGAIAIGE</sequence>
<keyword evidence="6 11" id="KW-0865">Zymogen</keyword>
<evidence type="ECO:0000256" key="5">
    <source>
        <dbReference type="ARBA" id="ARBA00022801"/>
    </source>
</evidence>
<dbReference type="KEGG" id="tmk:QGN29_07770"/>
<evidence type="ECO:0000256" key="7">
    <source>
        <dbReference type="ARBA" id="ARBA00023315"/>
    </source>
</evidence>
<feature type="chain" id="PRO_5041363523" description="Glutathione hydrolase proenzyme" evidence="12">
    <location>
        <begin position="28"/>
        <end position="593"/>
    </location>
</feature>
<organism evidence="13 14">
    <name type="scientific">Temperatibacter marinus</name>
    <dbReference type="NCBI Taxonomy" id="1456591"/>
    <lineage>
        <taxon>Bacteria</taxon>
        <taxon>Pseudomonadati</taxon>
        <taxon>Pseudomonadota</taxon>
        <taxon>Alphaproteobacteria</taxon>
        <taxon>Kordiimonadales</taxon>
        <taxon>Temperatibacteraceae</taxon>
        <taxon>Temperatibacter</taxon>
    </lineage>
</organism>
<evidence type="ECO:0000256" key="8">
    <source>
        <dbReference type="ARBA" id="ARBA00047417"/>
    </source>
</evidence>